<accession>R9CEB0</accession>
<dbReference type="PANTHER" id="PTHR42730">
    <property type="entry name" value="2-OXOGLUTARATE SYNTHASE SUBUNIT KORC"/>
    <property type="match status" value="1"/>
</dbReference>
<dbReference type="OrthoDB" id="9789125at2"/>
<dbReference type="Proteomes" id="UP000013988">
    <property type="component" value="Unassembled WGS sequence"/>
</dbReference>
<reference evidence="3 4" key="1">
    <citation type="submission" date="2013-03" db="EMBL/GenBank/DDBJ databases">
        <title>Whole genome shotgun sequencing of Clostridium sartagoforme AAU1.</title>
        <authorList>
            <person name="Joshi C.G."/>
            <person name="Duggirala S.M."/>
            <person name="Nathani N.M."/>
            <person name="Bhatt V.D."/>
            <person name="Patel A.K."/>
            <person name="Pandya P.R."/>
            <person name="KaPatel J.A."/>
        </authorList>
    </citation>
    <scope>NUCLEOTIDE SEQUENCE [LARGE SCALE GENOMIC DNA]</scope>
    <source>
        <strain evidence="3 4">AAU1</strain>
    </source>
</reference>
<gene>
    <name evidence="3" type="ORF">A500_03176</name>
</gene>
<sequence length="181" mass="19877">MIKKEVIFAGFGGQGILTIGKLLAYAAMDKGLNVSWLPSYGPEMRGGTANCSVIISSEEVGSPVISEADALIAMNKPSLDKFINSIKRDGILVIDSDMIKEKINLEKIQVYKIDAETKAEGFGDKRNANMILLGFLVEKLKIITIEELLASVKIHGKKEHYNLNKEAIEFGAKEAKKYNTN</sequence>
<evidence type="ECO:0000256" key="1">
    <source>
        <dbReference type="ARBA" id="ARBA00023002"/>
    </source>
</evidence>
<dbReference type="SUPFAM" id="SSF53323">
    <property type="entry name" value="Pyruvate-ferredoxin oxidoreductase, PFOR, domain III"/>
    <property type="match status" value="1"/>
</dbReference>
<keyword evidence="1" id="KW-0560">Oxidoreductase</keyword>
<dbReference type="EMBL" id="ASRV01000034">
    <property type="protein sequence ID" value="EOR27689.1"/>
    <property type="molecule type" value="Genomic_DNA"/>
</dbReference>
<evidence type="ECO:0000313" key="3">
    <source>
        <dbReference type="EMBL" id="EOR27689.1"/>
    </source>
</evidence>
<dbReference type="PANTHER" id="PTHR42730:SF1">
    <property type="entry name" value="2-OXOGLUTARATE SYNTHASE SUBUNIT KORC"/>
    <property type="match status" value="1"/>
</dbReference>
<evidence type="ECO:0000313" key="4">
    <source>
        <dbReference type="Proteomes" id="UP000013988"/>
    </source>
</evidence>
<feature type="domain" description="Pyruvate/ketoisovalerate oxidoreductase catalytic" evidence="2">
    <location>
        <begin position="12"/>
        <end position="171"/>
    </location>
</feature>
<organism evidence="3 4">
    <name type="scientific">Clostridium sartagoforme AAU1</name>
    <dbReference type="NCBI Taxonomy" id="1202534"/>
    <lineage>
        <taxon>Bacteria</taxon>
        <taxon>Bacillati</taxon>
        <taxon>Bacillota</taxon>
        <taxon>Clostridia</taxon>
        <taxon>Eubacteriales</taxon>
        <taxon>Clostridiaceae</taxon>
        <taxon>Clostridium</taxon>
    </lineage>
</organism>
<dbReference type="GO" id="GO:0016625">
    <property type="term" value="F:oxidoreductase activity, acting on the aldehyde or oxo group of donors, iron-sulfur protein as acceptor"/>
    <property type="evidence" value="ECO:0007669"/>
    <property type="project" value="InterPro"/>
</dbReference>
<dbReference type="Pfam" id="PF01558">
    <property type="entry name" value="POR"/>
    <property type="match status" value="1"/>
</dbReference>
<dbReference type="NCBIfam" id="TIGR02175">
    <property type="entry name" value="PorC_KorC"/>
    <property type="match status" value="1"/>
</dbReference>
<dbReference type="InterPro" id="IPR052554">
    <property type="entry name" value="2-oxoglutarate_synth_KorC"/>
</dbReference>
<dbReference type="PATRIC" id="fig|1202534.3.peg.631"/>
<dbReference type="Gene3D" id="3.40.920.10">
    <property type="entry name" value="Pyruvate-ferredoxin oxidoreductase, PFOR, domain III"/>
    <property type="match status" value="1"/>
</dbReference>
<comment type="caution">
    <text evidence="3">The sequence shown here is derived from an EMBL/GenBank/DDBJ whole genome shotgun (WGS) entry which is preliminary data.</text>
</comment>
<dbReference type="RefSeq" id="WP_016206111.1">
    <property type="nucleotide sequence ID" value="NZ_ASRV01000034.1"/>
</dbReference>
<dbReference type="AlphaFoldDB" id="R9CEB0"/>
<evidence type="ECO:0000259" key="2">
    <source>
        <dbReference type="Pfam" id="PF01558"/>
    </source>
</evidence>
<keyword evidence="4" id="KW-1185">Reference proteome</keyword>
<proteinExistence type="predicted"/>
<name>R9CEB0_9CLOT</name>
<dbReference type="InterPro" id="IPR011894">
    <property type="entry name" value="PorC_KorC"/>
</dbReference>
<protein>
    <submittedName>
        <fullName evidence="3">2-oxoacid:acceptor oxidoreductase subunit gamma</fullName>
    </submittedName>
</protein>
<dbReference type="InterPro" id="IPR002869">
    <property type="entry name" value="Pyrv_flavodox_OxRed_cen"/>
</dbReference>
<dbReference type="InterPro" id="IPR019752">
    <property type="entry name" value="Pyrv/ketoisovalerate_OxRed_cat"/>
</dbReference>